<keyword evidence="2" id="KW-1185">Reference proteome</keyword>
<proteinExistence type="predicted"/>
<protein>
    <submittedName>
        <fullName evidence="1">Uncharacterized protein</fullName>
    </submittedName>
</protein>
<gene>
    <name evidence="1" type="ORF">NDI56_13995</name>
</gene>
<evidence type="ECO:0000313" key="2">
    <source>
        <dbReference type="Proteomes" id="UP001259659"/>
    </source>
</evidence>
<dbReference type="RefSeq" id="WP_310920213.1">
    <property type="nucleotide sequence ID" value="NZ_JAMQON010000004.1"/>
</dbReference>
<organism evidence="1 2">
    <name type="scientific">Haloarcula saliterrae</name>
    <dbReference type="NCBI Taxonomy" id="2950534"/>
    <lineage>
        <taxon>Archaea</taxon>
        <taxon>Methanobacteriati</taxon>
        <taxon>Methanobacteriota</taxon>
        <taxon>Stenosarchaea group</taxon>
        <taxon>Halobacteria</taxon>
        <taxon>Halobacteriales</taxon>
        <taxon>Haloarculaceae</taxon>
        <taxon>Haloarcula</taxon>
    </lineage>
</organism>
<name>A0ABU2FE23_9EURY</name>
<dbReference type="EMBL" id="JAMQON010000004">
    <property type="protein sequence ID" value="MDS0260513.1"/>
    <property type="molecule type" value="Genomic_DNA"/>
</dbReference>
<evidence type="ECO:0000313" key="1">
    <source>
        <dbReference type="EMBL" id="MDS0260513.1"/>
    </source>
</evidence>
<comment type="caution">
    <text evidence="1">The sequence shown here is derived from an EMBL/GenBank/DDBJ whole genome shotgun (WGS) entry which is preliminary data.</text>
</comment>
<accession>A0ABU2FE23</accession>
<dbReference type="Proteomes" id="UP001259659">
    <property type="component" value="Unassembled WGS sequence"/>
</dbReference>
<sequence>MSTPTDPTDAFAVDRLREECHLDSEGYLHTGSTPANVDRVIIRTADSAANR</sequence>
<reference evidence="1 2" key="1">
    <citation type="submission" date="2022-06" db="EMBL/GenBank/DDBJ databases">
        <title>Haloarcula sp. a new haloarchaeum isolate from saline soil.</title>
        <authorList>
            <person name="Strakova D."/>
            <person name="Galisteo C."/>
            <person name="Sanchez-Porro C."/>
            <person name="Ventosa A."/>
        </authorList>
    </citation>
    <scope>NUCLEOTIDE SEQUENCE [LARGE SCALE GENOMIC DNA]</scope>
    <source>
        <strain evidence="1 2">S1CR25-12</strain>
    </source>
</reference>